<gene>
    <name evidence="3" type="ORF">I9W95_05460</name>
</gene>
<keyword evidence="4" id="KW-1185">Reference proteome</keyword>
<feature type="signal peptide" evidence="2">
    <location>
        <begin position="1"/>
        <end position="16"/>
    </location>
</feature>
<feature type="compositionally biased region" description="Basic and acidic residues" evidence="1">
    <location>
        <begin position="55"/>
        <end position="81"/>
    </location>
</feature>
<feature type="compositionally biased region" description="Pro residues" evidence="1">
    <location>
        <begin position="94"/>
        <end position="112"/>
    </location>
</feature>
<feature type="region of interest" description="Disordered" evidence="1">
    <location>
        <begin position="54"/>
        <end position="112"/>
    </location>
</feature>
<keyword evidence="2" id="KW-0732">Signal</keyword>
<reference evidence="3 4" key="1">
    <citation type="submission" date="2020-12" db="EMBL/GenBank/DDBJ databases">
        <title>Novel Thalassolituus-related marine hydrocarbonoclastic bacteria mediated algae-derived hydrocarbons mineralization in twilight zone of the northern South China Sea.</title>
        <authorList>
            <person name="Dong C."/>
        </authorList>
    </citation>
    <scope>NUCLEOTIDE SEQUENCE [LARGE SCALE GENOMIC DNA]</scope>
    <source>
        <strain evidence="3 4">IMCC1826</strain>
    </source>
</reference>
<protein>
    <recommendedName>
        <fullName evidence="5">DUF3106 domain-containing protein</fullName>
    </recommendedName>
</protein>
<evidence type="ECO:0008006" key="5">
    <source>
        <dbReference type="Google" id="ProtNLM"/>
    </source>
</evidence>
<dbReference type="RefSeq" id="WP_225672660.1">
    <property type="nucleotide sequence ID" value="NZ_JAEDAH010000023.1"/>
</dbReference>
<comment type="caution">
    <text evidence="3">The sequence shown here is derived from an EMBL/GenBank/DDBJ whole genome shotgun (WGS) entry which is preliminary data.</text>
</comment>
<evidence type="ECO:0000313" key="3">
    <source>
        <dbReference type="EMBL" id="MCA6063051.1"/>
    </source>
</evidence>
<name>A0ABS7ZMW2_9GAMM</name>
<feature type="chain" id="PRO_5047058406" description="DUF3106 domain-containing protein" evidence="2">
    <location>
        <begin position="17"/>
        <end position="112"/>
    </location>
</feature>
<accession>A0ABS7ZMW2</accession>
<organism evidence="3 4">
    <name type="scientific">Thalassolituus marinus</name>
    <dbReference type="NCBI Taxonomy" id="671053"/>
    <lineage>
        <taxon>Bacteria</taxon>
        <taxon>Pseudomonadati</taxon>
        <taxon>Pseudomonadota</taxon>
        <taxon>Gammaproteobacteria</taxon>
        <taxon>Oceanospirillales</taxon>
        <taxon>Oceanospirillaceae</taxon>
        <taxon>Thalassolituus</taxon>
    </lineage>
</organism>
<evidence type="ECO:0000256" key="2">
    <source>
        <dbReference type="SAM" id="SignalP"/>
    </source>
</evidence>
<dbReference type="Proteomes" id="UP000714380">
    <property type="component" value="Unassembled WGS sequence"/>
</dbReference>
<proteinExistence type="predicted"/>
<dbReference type="EMBL" id="JAEDAH010000023">
    <property type="protein sequence ID" value="MCA6063051.1"/>
    <property type="molecule type" value="Genomic_DNA"/>
</dbReference>
<evidence type="ECO:0000313" key="4">
    <source>
        <dbReference type="Proteomes" id="UP000714380"/>
    </source>
</evidence>
<evidence type="ECO:0000256" key="1">
    <source>
        <dbReference type="SAM" id="MobiDB-lite"/>
    </source>
</evidence>
<sequence>MKLVWLLCLLPLSALAEDGARPPEPGFTHPSLMLEWDNARPEQRQALDQFYQSLERPRPPGHDAQRMEREQHFERLREMSPEQRQQQFRDFVQNPPPPPPPPPPGMMMPPVR</sequence>